<organism evidence="5 6">
    <name type="scientific">Ectorhizobium quercum</name>
    <dbReference type="NCBI Taxonomy" id="2965071"/>
    <lineage>
        <taxon>Bacteria</taxon>
        <taxon>Pseudomonadati</taxon>
        <taxon>Pseudomonadota</taxon>
        <taxon>Alphaproteobacteria</taxon>
        <taxon>Hyphomicrobiales</taxon>
        <taxon>Rhizobiaceae</taxon>
        <taxon>Ectorhizobium</taxon>
    </lineage>
</organism>
<feature type="domain" description="HTH gntR-type" evidence="4">
    <location>
        <begin position="13"/>
        <end position="80"/>
    </location>
</feature>
<dbReference type="GO" id="GO:0003677">
    <property type="term" value="F:DNA binding"/>
    <property type="evidence" value="ECO:0007669"/>
    <property type="project" value="UniProtKB-KW"/>
</dbReference>
<gene>
    <name evidence="5" type="ORF">NOF55_08435</name>
</gene>
<dbReference type="AlphaFoldDB" id="A0AAE3MZ39"/>
<dbReference type="InterPro" id="IPR000524">
    <property type="entry name" value="Tscrpt_reg_HTH_GntR"/>
</dbReference>
<evidence type="ECO:0000256" key="3">
    <source>
        <dbReference type="ARBA" id="ARBA00023163"/>
    </source>
</evidence>
<dbReference type="PROSITE" id="PS50949">
    <property type="entry name" value="HTH_GNTR"/>
    <property type="match status" value="1"/>
</dbReference>
<dbReference type="InterPro" id="IPR036388">
    <property type="entry name" value="WH-like_DNA-bd_sf"/>
</dbReference>
<dbReference type="SUPFAM" id="SSF46785">
    <property type="entry name" value="Winged helix' DNA-binding domain"/>
    <property type="match status" value="1"/>
</dbReference>
<evidence type="ECO:0000259" key="4">
    <source>
        <dbReference type="PROSITE" id="PS50949"/>
    </source>
</evidence>
<name>A0AAE3MZ39_9HYPH</name>
<dbReference type="Pfam" id="PF07729">
    <property type="entry name" value="FCD"/>
    <property type="match status" value="1"/>
</dbReference>
<dbReference type="Gene3D" id="1.10.10.10">
    <property type="entry name" value="Winged helix-like DNA-binding domain superfamily/Winged helix DNA-binding domain"/>
    <property type="match status" value="1"/>
</dbReference>
<evidence type="ECO:0000313" key="5">
    <source>
        <dbReference type="EMBL" id="MCX8997131.1"/>
    </source>
</evidence>
<dbReference type="Proteomes" id="UP001208771">
    <property type="component" value="Unassembled WGS sequence"/>
</dbReference>
<dbReference type="PANTHER" id="PTHR43537">
    <property type="entry name" value="TRANSCRIPTIONAL REGULATOR, GNTR FAMILY"/>
    <property type="match status" value="1"/>
</dbReference>
<accession>A0AAE3MZ39</accession>
<proteinExistence type="predicted"/>
<evidence type="ECO:0000256" key="2">
    <source>
        <dbReference type="ARBA" id="ARBA00023125"/>
    </source>
</evidence>
<dbReference type="EMBL" id="JANFPI010000002">
    <property type="protein sequence ID" value="MCX8997131.1"/>
    <property type="molecule type" value="Genomic_DNA"/>
</dbReference>
<dbReference type="InterPro" id="IPR036390">
    <property type="entry name" value="WH_DNA-bd_sf"/>
</dbReference>
<sequence length="228" mass="25661">MINVELLKVSSRTTVQDSVYEQLRNALMWGEFEPGQAVTIASLANQFGTSHMPVREALRRLAAENGLEVAHNGSARVPAVSRERLDDLCRVRSNLEGLATELAAQRMTTDEIDHCLALAQAHEALGREGKVRQMLRKNQEFHFSIYERSGSEVLPQMIEVLWLRYGPYMRILSNLVEQQLDAGVIHPYSTYHYEMIDAFRAGDAKRAGALMVKDIEATQVLLHGMLDP</sequence>
<evidence type="ECO:0000313" key="6">
    <source>
        <dbReference type="Proteomes" id="UP001208771"/>
    </source>
</evidence>
<dbReference type="SUPFAM" id="SSF48008">
    <property type="entry name" value="GntR ligand-binding domain-like"/>
    <property type="match status" value="1"/>
</dbReference>
<reference evidence="5" key="1">
    <citation type="submission" date="2022-07" db="EMBL/GenBank/DDBJ databases">
        <title>Ectorhizobium quercum gen.nov., sp. nov.</title>
        <authorList>
            <person name="Ma T."/>
            <person name="Li Y."/>
        </authorList>
    </citation>
    <scope>NUCLEOTIDE SEQUENCE</scope>
    <source>
        <strain evidence="5">BDR2-2</strain>
    </source>
</reference>
<dbReference type="Gene3D" id="1.20.120.530">
    <property type="entry name" value="GntR ligand-binding domain-like"/>
    <property type="match status" value="1"/>
</dbReference>
<keyword evidence="2" id="KW-0238">DNA-binding</keyword>
<dbReference type="SMART" id="SM00345">
    <property type="entry name" value="HTH_GNTR"/>
    <property type="match status" value="1"/>
</dbReference>
<dbReference type="PANTHER" id="PTHR43537:SF39">
    <property type="entry name" value="HTH-TYPE TRANSCRIPTIONAL REGULATOR MCBR"/>
    <property type="match status" value="1"/>
</dbReference>
<protein>
    <submittedName>
        <fullName evidence="5">GntR family transcriptional regulator</fullName>
    </submittedName>
</protein>
<keyword evidence="1" id="KW-0805">Transcription regulation</keyword>
<keyword evidence="6" id="KW-1185">Reference proteome</keyword>
<comment type="caution">
    <text evidence="5">The sequence shown here is derived from an EMBL/GenBank/DDBJ whole genome shotgun (WGS) entry which is preliminary data.</text>
</comment>
<dbReference type="InterPro" id="IPR008920">
    <property type="entry name" value="TF_FadR/GntR_C"/>
</dbReference>
<dbReference type="GO" id="GO:0003700">
    <property type="term" value="F:DNA-binding transcription factor activity"/>
    <property type="evidence" value="ECO:0007669"/>
    <property type="project" value="InterPro"/>
</dbReference>
<evidence type="ECO:0000256" key="1">
    <source>
        <dbReference type="ARBA" id="ARBA00023015"/>
    </source>
</evidence>
<dbReference type="SMART" id="SM00895">
    <property type="entry name" value="FCD"/>
    <property type="match status" value="1"/>
</dbReference>
<dbReference type="Pfam" id="PF00392">
    <property type="entry name" value="GntR"/>
    <property type="match status" value="1"/>
</dbReference>
<dbReference type="RefSeq" id="WP_370868959.1">
    <property type="nucleotide sequence ID" value="NZ_JANFPI010000002.1"/>
</dbReference>
<dbReference type="InterPro" id="IPR011711">
    <property type="entry name" value="GntR_C"/>
</dbReference>
<keyword evidence="3" id="KW-0804">Transcription</keyword>